<dbReference type="GO" id="GO:0016020">
    <property type="term" value="C:membrane"/>
    <property type="evidence" value="ECO:0007669"/>
    <property type="project" value="UniProtKB-SubCell"/>
</dbReference>
<keyword evidence="3 8" id="KW-1133">Transmembrane helix</keyword>
<organism evidence="10 11">
    <name type="scientific">Sinanodonta woodiana</name>
    <name type="common">Chinese pond mussel</name>
    <name type="synonym">Anodonta woodiana</name>
    <dbReference type="NCBI Taxonomy" id="1069815"/>
    <lineage>
        <taxon>Eukaryota</taxon>
        <taxon>Metazoa</taxon>
        <taxon>Spiralia</taxon>
        <taxon>Lophotrochozoa</taxon>
        <taxon>Mollusca</taxon>
        <taxon>Bivalvia</taxon>
        <taxon>Autobranchia</taxon>
        <taxon>Heteroconchia</taxon>
        <taxon>Palaeoheterodonta</taxon>
        <taxon>Unionida</taxon>
        <taxon>Unionoidea</taxon>
        <taxon>Unionidae</taxon>
        <taxon>Unioninae</taxon>
        <taxon>Sinanodonta</taxon>
    </lineage>
</organism>
<feature type="transmembrane region" description="Helical" evidence="8">
    <location>
        <begin position="66"/>
        <end position="86"/>
    </location>
</feature>
<keyword evidence="5 8" id="KW-0472">Membrane</keyword>
<keyword evidence="4" id="KW-0297">G-protein coupled receptor</keyword>
<keyword evidence="11" id="KW-1185">Reference proteome</keyword>
<evidence type="ECO:0000313" key="11">
    <source>
        <dbReference type="Proteomes" id="UP001634394"/>
    </source>
</evidence>
<evidence type="ECO:0000259" key="9">
    <source>
        <dbReference type="PROSITE" id="PS50262"/>
    </source>
</evidence>
<dbReference type="PANTHER" id="PTHR24243:SF208">
    <property type="entry name" value="PYROKININ-1 RECEPTOR"/>
    <property type="match status" value="1"/>
</dbReference>
<keyword evidence="2 8" id="KW-0812">Transmembrane</keyword>
<evidence type="ECO:0000256" key="5">
    <source>
        <dbReference type="ARBA" id="ARBA00023136"/>
    </source>
</evidence>
<keyword evidence="7" id="KW-0807">Transducer</keyword>
<name>A0ABD3V9Y5_SINWO</name>
<feature type="domain" description="G-protein coupled receptors family 1 profile" evidence="9">
    <location>
        <begin position="46"/>
        <end position="146"/>
    </location>
</feature>
<evidence type="ECO:0000256" key="8">
    <source>
        <dbReference type="SAM" id="Phobius"/>
    </source>
</evidence>
<dbReference type="GO" id="GO:0004930">
    <property type="term" value="F:G protein-coupled receptor activity"/>
    <property type="evidence" value="ECO:0007669"/>
    <property type="project" value="UniProtKB-KW"/>
</dbReference>
<feature type="transmembrane region" description="Helical" evidence="8">
    <location>
        <begin position="106"/>
        <end position="124"/>
    </location>
</feature>
<gene>
    <name evidence="10" type="ORF">ACJMK2_012990</name>
</gene>
<dbReference type="PANTHER" id="PTHR24243">
    <property type="entry name" value="G-PROTEIN COUPLED RECEPTOR"/>
    <property type="match status" value="1"/>
</dbReference>
<reference evidence="10 11" key="1">
    <citation type="submission" date="2024-11" db="EMBL/GenBank/DDBJ databases">
        <title>Chromosome-level genome assembly of the freshwater bivalve Anodonta woodiana.</title>
        <authorList>
            <person name="Chen X."/>
        </authorList>
    </citation>
    <scope>NUCLEOTIDE SEQUENCE [LARGE SCALE GENOMIC DNA]</scope>
    <source>
        <strain evidence="10">MN2024</strain>
        <tissue evidence="10">Gills</tissue>
    </source>
</reference>
<comment type="caution">
    <text evidence="10">The sequence shown here is derived from an EMBL/GenBank/DDBJ whole genome shotgun (WGS) entry which is preliminary data.</text>
</comment>
<dbReference type="Pfam" id="PF00001">
    <property type="entry name" value="7tm_1"/>
    <property type="match status" value="1"/>
</dbReference>
<sequence length="146" mass="16957">MVTIDNIMNIYIQMVKQTLRHEKRQDSRKHRRYYIRKPSDEYCFGGNSVAICVYLRKYRPSTHRTFICSLAIVDLATCCVPMPFILVTLKYPIVFQNNGGCKLLQFLTYVMCIASSMILLTIAAERYRKICVPHGIQNTCAFLIFS</sequence>
<evidence type="ECO:0000256" key="2">
    <source>
        <dbReference type="ARBA" id="ARBA00022692"/>
    </source>
</evidence>
<comment type="subcellular location">
    <subcellularLocation>
        <location evidence="1">Membrane</location>
        <topology evidence="1">Multi-pass membrane protein</topology>
    </subcellularLocation>
</comment>
<evidence type="ECO:0000256" key="6">
    <source>
        <dbReference type="ARBA" id="ARBA00023170"/>
    </source>
</evidence>
<accession>A0ABD3V9Y5</accession>
<dbReference type="AlphaFoldDB" id="A0ABD3V9Y5"/>
<evidence type="ECO:0000256" key="4">
    <source>
        <dbReference type="ARBA" id="ARBA00023040"/>
    </source>
</evidence>
<dbReference type="InterPro" id="IPR000276">
    <property type="entry name" value="GPCR_Rhodpsn"/>
</dbReference>
<dbReference type="SUPFAM" id="SSF81321">
    <property type="entry name" value="Family A G protein-coupled receptor-like"/>
    <property type="match status" value="1"/>
</dbReference>
<dbReference type="EMBL" id="JBJQND010000013">
    <property type="protein sequence ID" value="KAL3858399.1"/>
    <property type="molecule type" value="Genomic_DNA"/>
</dbReference>
<keyword evidence="6" id="KW-0675">Receptor</keyword>
<evidence type="ECO:0000256" key="7">
    <source>
        <dbReference type="ARBA" id="ARBA00023224"/>
    </source>
</evidence>
<dbReference type="PROSITE" id="PS50262">
    <property type="entry name" value="G_PROTEIN_RECEP_F1_2"/>
    <property type="match status" value="1"/>
</dbReference>
<dbReference type="PROSITE" id="PS00237">
    <property type="entry name" value="G_PROTEIN_RECEP_F1_1"/>
    <property type="match status" value="1"/>
</dbReference>
<dbReference type="CDD" id="cd00637">
    <property type="entry name" value="7tm_classA_rhodopsin-like"/>
    <property type="match status" value="1"/>
</dbReference>
<evidence type="ECO:0000256" key="3">
    <source>
        <dbReference type="ARBA" id="ARBA00022989"/>
    </source>
</evidence>
<protein>
    <recommendedName>
        <fullName evidence="9">G-protein coupled receptors family 1 profile domain-containing protein</fullName>
    </recommendedName>
</protein>
<proteinExistence type="predicted"/>
<evidence type="ECO:0000313" key="10">
    <source>
        <dbReference type="EMBL" id="KAL3858399.1"/>
    </source>
</evidence>
<evidence type="ECO:0000256" key="1">
    <source>
        <dbReference type="ARBA" id="ARBA00004141"/>
    </source>
</evidence>
<dbReference type="Gene3D" id="1.20.1070.10">
    <property type="entry name" value="Rhodopsin 7-helix transmembrane proteins"/>
    <property type="match status" value="1"/>
</dbReference>
<dbReference type="InterPro" id="IPR017452">
    <property type="entry name" value="GPCR_Rhodpsn_7TM"/>
</dbReference>
<dbReference type="Proteomes" id="UP001634394">
    <property type="component" value="Unassembled WGS sequence"/>
</dbReference>